<accession>A0AAV5WSZ4</accession>
<keyword evidence="2" id="KW-1185">Reference proteome</keyword>
<evidence type="ECO:0000313" key="2">
    <source>
        <dbReference type="Proteomes" id="UP001432322"/>
    </source>
</evidence>
<gene>
    <name evidence="1" type="ORF">PFISCL1PPCAC_24159</name>
</gene>
<name>A0AAV5WSZ4_9BILA</name>
<evidence type="ECO:0000313" key="1">
    <source>
        <dbReference type="EMBL" id="GMT32862.1"/>
    </source>
</evidence>
<proteinExistence type="predicted"/>
<dbReference type="Proteomes" id="UP001432322">
    <property type="component" value="Unassembled WGS sequence"/>
</dbReference>
<dbReference type="EMBL" id="BTSY01000006">
    <property type="protein sequence ID" value="GMT32862.1"/>
    <property type="molecule type" value="Genomic_DNA"/>
</dbReference>
<protein>
    <submittedName>
        <fullName evidence="1">Uncharacterized protein</fullName>
    </submittedName>
</protein>
<organism evidence="1 2">
    <name type="scientific">Pristionchus fissidentatus</name>
    <dbReference type="NCBI Taxonomy" id="1538716"/>
    <lineage>
        <taxon>Eukaryota</taxon>
        <taxon>Metazoa</taxon>
        <taxon>Ecdysozoa</taxon>
        <taxon>Nematoda</taxon>
        <taxon>Chromadorea</taxon>
        <taxon>Rhabditida</taxon>
        <taxon>Rhabditina</taxon>
        <taxon>Diplogasteromorpha</taxon>
        <taxon>Diplogasteroidea</taxon>
        <taxon>Neodiplogasteridae</taxon>
        <taxon>Pristionchus</taxon>
    </lineage>
</organism>
<reference evidence="1" key="1">
    <citation type="submission" date="2023-10" db="EMBL/GenBank/DDBJ databases">
        <title>Genome assembly of Pristionchus species.</title>
        <authorList>
            <person name="Yoshida K."/>
            <person name="Sommer R.J."/>
        </authorList>
    </citation>
    <scope>NUCLEOTIDE SEQUENCE</scope>
    <source>
        <strain evidence="1">RS5133</strain>
    </source>
</reference>
<comment type="caution">
    <text evidence="1">The sequence shown here is derived from an EMBL/GenBank/DDBJ whole genome shotgun (WGS) entry which is preliminary data.</text>
</comment>
<dbReference type="AlphaFoldDB" id="A0AAV5WSZ4"/>
<sequence length="144" mass="16138">MLDVGSDLLVGLSTHNLHSIIVLFVSHSSVSVHSSAHFNSSFFRLFRSILILFFLQYYSLSSNSSDSVYFPSSRTICSSSSLPLYSSPSPSISSHLRQFSQHSTSFWLLCFLPSSRVCSVLFPQWVCVGRRPRPVESSPSYQFS</sequence>